<evidence type="ECO:0000313" key="2">
    <source>
        <dbReference type="EMBL" id="CAH2274284.1"/>
    </source>
</evidence>
<keyword evidence="3" id="KW-1185">Reference proteome</keyword>
<accession>A0AAD1VY10</accession>
<dbReference type="Proteomes" id="UP001295444">
    <property type="component" value="Chromosome 03"/>
</dbReference>
<protein>
    <submittedName>
        <fullName evidence="2">Uncharacterized protein</fullName>
    </submittedName>
</protein>
<dbReference type="EMBL" id="OW240914">
    <property type="protein sequence ID" value="CAH2274284.1"/>
    <property type="molecule type" value="Genomic_DNA"/>
</dbReference>
<organism evidence="2 3">
    <name type="scientific">Pelobates cultripes</name>
    <name type="common">Western spadefoot toad</name>
    <dbReference type="NCBI Taxonomy" id="61616"/>
    <lineage>
        <taxon>Eukaryota</taxon>
        <taxon>Metazoa</taxon>
        <taxon>Chordata</taxon>
        <taxon>Craniata</taxon>
        <taxon>Vertebrata</taxon>
        <taxon>Euteleostomi</taxon>
        <taxon>Amphibia</taxon>
        <taxon>Batrachia</taxon>
        <taxon>Anura</taxon>
        <taxon>Pelobatoidea</taxon>
        <taxon>Pelobatidae</taxon>
        <taxon>Pelobates</taxon>
    </lineage>
</organism>
<reference evidence="2" key="1">
    <citation type="submission" date="2022-03" db="EMBL/GenBank/DDBJ databases">
        <authorList>
            <person name="Alioto T."/>
            <person name="Alioto T."/>
            <person name="Gomez Garrido J."/>
        </authorList>
    </citation>
    <scope>NUCLEOTIDE SEQUENCE</scope>
</reference>
<gene>
    <name evidence="2" type="ORF">PECUL_23A013798</name>
</gene>
<feature type="compositionally biased region" description="Basic and acidic residues" evidence="1">
    <location>
        <begin position="71"/>
        <end position="90"/>
    </location>
</feature>
<proteinExistence type="predicted"/>
<evidence type="ECO:0000256" key="1">
    <source>
        <dbReference type="SAM" id="MobiDB-lite"/>
    </source>
</evidence>
<feature type="compositionally biased region" description="Basic residues" evidence="1">
    <location>
        <begin position="44"/>
        <end position="58"/>
    </location>
</feature>
<dbReference type="AlphaFoldDB" id="A0AAD1VY10"/>
<feature type="region of interest" description="Disordered" evidence="1">
    <location>
        <begin position="40"/>
        <end position="144"/>
    </location>
</feature>
<evidence type="ECO:0000313" key="3">
    <source>
        <dbReference type="Proteomes" id="UP001295444"/>
    </source>
</evidence>
<sequence>MAEAACTFSFLSEKPEGESRIDRAFQIFWEQLEALLSPVMGPNARKHTQLSKTTRRKAQSPQAPNHPAGQRLRETNRQKVTGDPKSDKKSKAAAFGSRQVKMQKHSGRSLHVPDGGVPTLRGTHRRNTRTAPDLTGSKQDSATLPATVHAAPRVAERLHTLWVTTGVDPRQGGIFVQPYHSFPTLGIG</sequence>
<name>A0AAD1VY10_PELCU</name>